<evidence type="ECO:0000313" key="2">
    <source>
        <dbReference type="EMBL" id="JAT68658.1"/>
    </source>
</evidence>
<dbReference type="PANTHER" id="PTHR33524:SF1">
    <property type="entry name" value="SET DOMAIN-CONTAINING PROTEIN"/>
    <property type="match status" value="1"/>
</dbReference>
<gene>
    <name evidence="2" type="ORF">g.34211</name>
</gene>
<dbReference type="CDD" id="cd10537">
    <property type="entry name" value="SET_SETD9"/>
    <property type="match status" value="1"/>
</dbReference>
<evidence type="ECO:0000256" key="1">
    <source>
        <dbReference type="SAM" id="MobiDB-lite"/>
    </source>
</evidence>
<feature type="compositionally biased region" description="Pro residues" evidence="1">
    <location>
        <begin position="138"/>
        <end position="148"/>
    </location>
</feature>
<sequence>MAWKAVASFLDGLSVTAISRRLDNRKLQLELDTQRLFLLTTHYRSPDLQGASPEAYAEELARRGTALAFEGMRRAVADNLQTQLETLTAGLHAINPDSAAAARLSLPQEQGSGAGRPKRFGLGSLSHDAQPHEHTQGPPSPILDPPTPTFALDIAPSSIQHASAGRGVWLRGHAATGQIVALYPGVAYRPLHHRAIPGYPMVGRDNEFLLSRFDGVALDGKPWGLGAALERRWPPLPPHNLAEEALGCLEGVNNLAAGHLVNHPPAGTLPNVAVASFDWHTPGSQSHLRAYIPNIEYTSRPALQTLGSVPGLALVALRDIAEEELFLNYRLNPNLPNLPEWYTAVDADEDARRWN</sequence>
<name>A0A1D1ZP11_AUXPR</name>
<evidence type="ECO:0008006" key="3">
    <source>
        <dbReference type="Google" id="ProtNLM"/>
    </source>
</evidence>
<dbReference type="InterPro" id="IPR040415">
    <property type="entry name" value="SETD9"/>
</dbReference>
<proteinExistence type="predicted"/>
<dbReference type="PANTHER" id="PTHR33524">
    <property type="entry name" value="C5ORF35"/>
    <property type="match status" value="1"/>
</dbReference>
<feature type="region of interest" description="Disordered" evidence="1">
    <location>
        <begin position="108"/>
        <end position="150"/>
    </location>
</feature>
<organism evidence="2">
    <name type="scientific">Auxenochlorella protothecoides</name>
    <name type="common">Green microalga</name>
    <name type="synonym">Chlorella protothecoides</name>
    <dbReference type="NCBI Taxonomy" id="3075"/>
    <lineage>
        <taxon>Eukaryota</taxon>
        <taxon>Viridiplantae</taxon>
        <taxon>Chlorophyta</taxon>
        <taxon>core chlorophytes</taxon>
        <taxon>Trebouxiophyceae</taxon>
        <taxon>Chlorellales</taxon>
        <taxon>Chlorellaceae</taxon>
        <taxon>Auxenochlorella</taxon>
    </lineage>
</organism>
<reference evidence="2" key="1">
    <citation type="submission" date="2015-08" db="EMBL/GenBank/DDBJ databases">
        <authorList>
            <person name="Babu N.S."/>
            <person name="Beckwith C.J."/>
            <person name="Beseler K.G."/>
            <person name="Brison A."/>
            <person name="Carone J.V."/>
            <person name="Caskin T.P."/>
            <person name="Diamond M."/>
            <person name="Durham M.E."/>
            <person name="Foxe J.M."/>
            <person name="Go M."/>
            <person name="Henderson B.A."/>
            <person name="Jones I.B."/>
            <person name="McGettigan J.A."/>
            <person name="Micheletti S.J."/>
            <person name="Nasrallah M.E."/>
            <person name="Ortiz D."/>
            <person name="Piller C.R."/>
            <person name="Privatt S.R."/>
            <person name="Schneider S.L."/>
            <person name="Sharp S."/>
            <person name="Smith T.C."/>
            <person name="Stanton J.D."/>
            <person name="Ullery H.E."/>
            <person name="Wilson R.J."/>
            <person name="Serrano M.G."/>
            <person name="Buck G."/>
            <person name="Lee V."/>
            <person name="Wang Y."/>
            <person name="Carvalho R."/>
            <person name="Voegtly L."/>
            <person name="Shi R."/>
            <person name="Duckworth R."/>
            <person name="Johnson A."/>
            <person name="Loviza R."/>
            <person name="Walstead R."/>
            <person name="Shah Z."/>
            <person name="Kiflezghi M."/>
            <person name="Wade K."/>
            <person name="Ball S.L."/>
            <person name="Bradley K.W."/>
            <person name="Asai D.J."/>
            <person name="Bowman C.A."/>
            <person name="Russell D.A."/>
            <person name="Pope W.H."/>
            <person name="Jacobs-Sera D."/>
            <person name="Hendrix R.W."/>
            <person name="Hatfull G.F."/>
        </authorList>
    </citation>
    <scope>NUCLEOTIDE SEQUENCE</scope>
</reference>
<dbReference type="EMBL" id="GDKF01009964">
    <property type="protein sequence ID" value="JAT68658.1"/>
    <property type="molecule type" value="Transcribed_RNA"/>
</dbReference>
<dbReference type="AlphaFoldDB" id="A0A1D1ZP11"/>
<protein>
    <recommendedName>
        <fullName evidence="3">SET domain-containing protein</fullName>
    </recommendedName>
</protein>
<accession>A0A1D1ZP11</accession>